<feature type="region of interest" description="Disordered" evidence="5">
    <location>
        <begin position="496"/>
        <end position="517"/>
    </location>
</feature>
<feature type="compositionally biased region" description="Acidic residues" evidence="5">
    <location>
        <begin position="724"/>
        <end position="736"/>
    </location>
</feature>
<dbReference type="InterPro" id="IPR043145">
    <property type="entry name" value="Znf_ZZ_sf"/>
</dbReference>
<evidence type="ECO:0000259" key="7">
    <source>
        <dbReference type="PROSITE" id="PS50135"/>
    </source>
</evidence>
<dbReference type="Pfam" id="PF17820">
    <property type="entry name" value="PDZ_6"/>
    <property type="match status" value="1"/>
</dbReference>
<gene>
    <name evidence="8" type="ORF">Poli38472_006535</name>
</gene>
<evidence type="ECO:0000256" key="4">
    <source>
        <dbReference type="PROSITE-ProRule" id="PRU00228"/>
    </source>
</evidence>
<evidence type="ECO:0000313" key="8">
    <source>
        <dbReference type="EMBL" id="TMW56525.1"/>
    </source>
</evidence>
<dbReference type="InterPro" id="IPR041489">
    <property type="entry name" value="PDZ_6"/>
</dbReference>
<dbReference type="SMART" id="SM00291">
    <property type="entry name" value="ZnF_ZZ"/>
    <property type="match status" value="1"/>
</dbReference>
<dbReference type="GO" id="GO:0008270">
    <property type="term" value="F:zinc ion binding"/>
    <property type="evidence" value="ECO:0007669"/>
    <property type="project" value="UniProtKB-KW"/>
</dbReference>
<organism evidence="8 9">
    <name type="scientific">Pythium oligandrum</name>
    <name type="common">Mycoparasitic fungus</name>
    <dbReference type="NCBI Taxonomy" id="41045"/>
    <lineage>
        <taxon>Eukaryota</taxon>
        <taxon>Sar</taxon>
        <taxon>Stramenopiles</taxon>
        <taxon>Oomycota</taxon>
        <taxon>Peronosporomycetes</taxon>
        <taxon>Pythiales</taxon>
        <taxon>Pythiaceae</taxon>
        <taxon>Pythium</taxon>
    </lineage>
</organism>
<feature type="region of interest" description="Disordered" evidence="5">
    <location>
        <begin position="1"/>
        <end position="31"/>
    </location>
</feature>
<name>A0A8K1C533_PYTOL</name>
<comment type="caution">
    <text evidence="8">The sequence shown here is derived from an EMBL/GenBank/DDBJ whole genome shotgun (WGS) entry which is preliminary data.</text>
</comment>
<dbReference type="InterPro" id="IPR000433">
    <property type="entry name" value="Znf_ZZ"/>
</dbReference>
<feature type="domain" description="ZZ-type" evidence="7">
    <location>
        <begin position="969"/>
        <end position="1023"/>
    </location>
</feature>
<evidence type="ECO:0000256" key="3">
    <source>
        <dbReference type="ARBA" id="ARBA00022833"/>
    </source>
</evidence>
<feature type="compositionally biased region" description="Low complexity" evidence="5">
    <location>
        <begin position="635"/>
        <end position="656"/>
    </location>
</feature>
<dbReference type="InterPro" id="IPR001478">
    <property type="entry name" value="PDZ"/>
</dbReference>
<dbReference type="Gene3D" id="3.30.60.90">
    <property type="match status" value="1"/>
</dbReference>
<dbReference type="Proteomes" id="UP000794436">
    <property type="component" value="Unassembled WGS sequence"/>
</dbReference>
<keyword evidence="2 4" id="KW-0863">Zinc-finger</keyword>
<reference evidence="8" key="1">
    <citation type="submission" date="2019-03" db="EMBL/GenBank/DDBJ databases">
        <title>Long read genome sequence of the mycoparasitic Pythium oligandrum ATCC 38472 isolated from sugarbeet rhizosphere.</title>
        <authorList>
            <person name="Gaulin E."/>
        </authorList>
    </citation>
    <scope>NUCLEOTIDE SEQUENCE</scope>
    <source>
        <strain evidence="8">ATCC 38472_TT</strain>
    </source>
</reference>
<feature type="compositionally biased region" description="Low complexity" evidence="5">
    <location>
        <begin position="803"/>
        <end position="815"/>
    </location>
</feature>
<protein>
    <submittedName>
        <fullName evidence="8">Uncharacterized protein</fullName>
    </submittedName>
</protein>
<evidence type="ECO:0000256" key="2">
    <source>
        <dbReference type="ARBA" id="ARBA00022771"/>
    </source>
</evidence>
<keyword evidence="3" id="KW-0862">Zinc</keyword>
<evidence type="ECO:0000259" key="6">
    <source>
        <dbReference type="PROSITE" id="PS50106"/>
    </source>
</evidence>
<dbReference type="OrthoDB" id="2122982at2759"/>
<dbReference type="SUPFAM" id="SSF57850">
    <property type="entry name" value="RING/U-box"/>
    <property type="match status" value="1"/>
</dbReference>
<feature type="compositionally biased region" description="Pro residues" evidence="5">
    <location>
        <begin position="606"/>
        <end position="615"/>
    </location>
</feature>
<dbReference type="PROSITE" id="PS50106">
    <property type="entry name" value="PDZ"/>
    <property type="match status" value="1"/>
</dbReference>
<dbReference type="EMBL" id="SPLM01000145">
    <property type="protein sequence ID" value="TMW56525.1"/>
    <property type="molecule type" value="Genomic_DNA"/>
</dbReference>
<feature type="domain" description="PDZ" evidence="6">
    <location>
        <begin position="830"/>
        <end position="918"/>
    </location>
</feature>
<evidence type="ECO:0000313" key="9">
    <source>
        <dbReference type="Proteomes" id="UP000794436"/>
    </source>
</evidence>
<feature type="compositionally biased region" description="Pro residues" evidence="5">
    <location>
        <begin position="585"/>
        <end position="599"/>
    </location>
</feature>
<keyword evidence="9" id="KW-1185">Reference proteome</keyword>
<feature type="compositionally biased region" description="Low complexity" evidence="5">
    <location>
        <begin position="64"/>
        <end position="79"/>
    </location>
</feature>
<dbReference type="AlphaFoldDB" id="A0A8K1C533"/>
<dbReference type="SUPFAM" id="SSF50156">
    <property type="entry name" value="PDZ domain-like"/>
    <property type="match status" value="1"/>
</dbReference>
<proteinExistence type="predicted"/>
<feature type="region of interest" description="Disordered" evidence="5">
    <location>
        <begin position="803"/>
        <end position="826"/>
    </location>
</feature>
<dbReference type="Pfam" id="PF00569">
    <property type="entry name" value="ZZ"/>
    <property type="match status" value="1"/>
</dbReference>
<feature type="region of interest" description="Disordered" evidence="5">
    <location>
        <begin position="64"/>
        <end position="112"/>
    </location>
</feature>
<feature type="compositionally biased region" description="Low complexity" evidence="5">
    <location>
        <begin position="545"/>
        <end position="574"/>
    </location>
</feature>
<keyword evidence="1" id="KW-0479">Metal-binding</keyword>
<evidence type="ECO:0000256" key="5">
    <source>
        <dbReference type="SAM" id="MobiDB-lite"/>
    </source>
</evidence>
<feature type="region of interest" description="Disordered" evidence="5">
    <location>
        <begin position="536"/>
        <end position="751"/>
    </location>
</feature>
<dbReference type="PROSITE" id="PS50135">
    <property type="entry name" value="ZF_ZZ_2"/>
    <property type="match status" value="1"/>
</dbReference>
<dbReference type="SMART" id="SM00228">
    <property type="entry name" value="PDZ"/>
    <property type="match status" value="1"/>
</dbReference>
<dbReference type="Gene3D" id="2.30.42.10">
    <property type="match status" value="1"/>
</dbReference>
<feature type="region of interest" description="Disordered" evidence="5">
    <location>
        <begin position="917"/>
        <end position="941"/>
    </location>
</feature>
<evidence type="ECO:0000256" key="1">
    <source>
        <dbReference type="ARBA" id="ARBA00022723"/>
    </source>
</evidence>
<sequence>MDARVASSPTSSGFEALKHTPLTIQSPKTPTVELDGGGFAEESSFAEDFDLDLLVAPSLGVAPPSPASLSPASSTSSLSGFKTPETAGTLLSPPHSPPPLRLDSKSETSPGAFESALDRTGLIYWQFLGGKLKTSESSVVVRRSTPAVSTSVSGLEKSGLVYWQFLGGKLQSDRRTPSTRVAPAGFNSPLEQSGLIYWQFLGGKLKSQSITSQTSSSSVRFESALEKSGLVYWQFLGGKLRSDSPAFESPLHQSGLIYWQFLGGKLKADTSSSIRTKSNLVASFRSPLERSGLIYWQFLGGKLKGEAKAIKESTTRAVAFESPLNQSGLIYWQFLGGKLKSDARPTARAFGSALEKSGLVYWQFLGGKLKGQNTSSSVRFKSPLEKSGLLYWQFLGGKLQTDRLKPVSHNTELGGKAETAVRAPTSVLHQANPSAKHKTDAPALKSVLHQTGLVHWQFLGGMLKDPATPSPVYQSVVQRSGLVYWQFLGGKLKSDKKTTVASTSVNPPALALEPSKAPASEEESFVAPILAPVSPRFVGEPKSPKSPVSSHSARNSAMSSPKAPSSPKSPVAVPELVVSQAPASPRSPAPESPGSPPVSPAGTPAGPAPQSPKSPVPDFNLDEESAVPQSPSTPGPESLEPSAPSSPTTSTPNLEPQESPITFSQLPDFFPMGSPSLKSPPPGSPRVPLSTPLASPLDEVEQEQSPTRMKKAAKAANVYSPNDTENDEDMHSDDELGTPLGAAGGGFGDYDDEELDFSSHRFIGPSVAGDDRSARALHSLRRVLIHAKPPRFASEAAAQSLASFPSRRSSSAADSEYPDRSSRSSSLENSLNVYRVTFSEPNLGFRTRISVSQSGADLMVQVASVDRDSAAARAGVVAGDVLVSVNDHGIEPHMTEEQVEELFRSLPAPRSFVFSRNYEDRSSSKGSNKGSGVFERRGSNPLSHRLSSAISFGSSILGSALKRRKAVVHKDVMCDGCGVESISGALWSCSVCSHYNLCTDCYEMGTHGMEDTEAMQMLNEAIVQHKLQKKCKHFTPEFLLSLRRDVCKNRPDKFEYLGTWIADIVNGKSATKITVRGIEIPNLHPTARQRFVSKLMVVVSNRTDIDVNIEWLQDDTTRASTLEVDDDYPQEDLEKLRIWISDKKTRIASPFTA</sequence>
<accession>A0A8K1C533</accession>
<dbReference type="InterPro" id="IPR036034">
    <property type="entry name" value="PDZ_sf"/>
</dbReference>
<dbReference type="CDD" id="cd02249">
    <property type="entry name" value="ZZ"/>
    <property type="match status" value="1"/>
</dbReference>